<evidence type="ECO:0000256" key="5">
    <source>
        <dbReference type="SAM" id="MobiDB-lite"/>
    </source>
</evidence>
<evidence type="ECO:0000256" key="1">
    <source>
        <dbReference type="ARBA" id="ARBA00022741"/>
    </source>
</evidence>
<proteinExistence type="predicted"/>
<sequence length="969" mass="107838">MFKDFYDHSSFLKSLNNTFLVLIPKKSGAEDLRDFRPISLLGGLYKLLSKVLANRLKKVVGKVVSTSQNAFVKGRQILDASLIANEVIDTWQKQKEKGIICKLDIEKAYDNINWKFLVKVLQKMGFGSKWVGWMWSCLSSVKFSVLVNGVPAGCSIRGGNGSSLNIPHLFFADDTIIFCEARKDHLIYLGWILFWFEAASGLRINLAKSEVIPVGEVVEGEELAVELGCRVGTLPSQKGQHDMLLDRCVVLRLFIGSMFPHLFGMAAHQSLTVKEMWDQNSDSVIWRKEEVVSLGLEAYSLLTNSDVMGFPHKSIWVARVPTKVACFAWEASWGKNLIPKSVYHLFFQLYQLMDSLVRNNVNETSSLEVSNVDGRWCIKSGANLTNLKGLLLSRSQRKRTSKSSPASNATRALVAKAEADVLLKLTEKMQMDLEDIEKLLDSVIQLDVINARATYGLSFGGTCPDLFLAEKKNGSSTGAHLSGHGTSEASYPIKREWTLHLPKAYHPLLVQQHRENLQKARKDVSLAISEQRRKKLQGEKFNVKEETDINLSSLEMQVTRLEQSPPVPVDFFIAQRTRVLVITGPNTGGKTICLKTVGLAAMMARSGLHVLASEPVRIPWFDYVFADIGDEQSLSQSLSTFSGHLKQISDIKAQSTNQSLVLLDEVGAGTNPLEGAALGMSLLESFAETGALLTIATTHHSELKTLKYSNDAFENACMEFDEVNLKPTYKILWGIPGLLSWMHDLHLFTISGVEDFTVGRSNAINIAERLGVPKKVLDKAREQYGAASAEINEVIIDMERFKQEFQEHVNDARYHLMLSRDLYENLLVTKRKLMEHGTDQRYRKMREVSEAAGVARSLLHKKVRQLRSSATRPSQPTAADKSQHASATSNQHTAADINERPTTSESKHPAKVAQQSSSEKKRAPKVGDMVHVSSLGKKATVLEVESSKGQLVVQAGNMKLKLKLTDVET</sequence>
<feature type="coiled-coil region" evidence="4">
    <location>
        <begin position="510"/>
        <end position="564"/>
    </location>
</feature>
<keyword evidence="3" id="KW-0238">DNA-binding</keyword>
<protein>
    <submittedName>
        <fullName evidence="7">Endonuclease MutS2</fullName>
    </submittedName>
</protein>
<dbReference type="AlphaFoldDB" id="A0A438FLL7"/>
<dbReference type="GO" id="GO:0140664">
    <property type="term" value="F:ATP-dependent DNA damage sensor activity"/>
    <property type="evidence" value="ECO:0007669"/>
    <property type="project" value="InterPro"/>
</dbReference>
<accession>A0A438FLL7</accession>
<dbReference type="InterPro" id="IPR046893">
    <property type="entry name" value="MSSS"/>
</dbReference>
<dbReference type="PANTHER" id="PTHR48466">
    <property type="entry name" value="OS10G0509000 PROTEIN-RELATED"/>
    <property type="match status" value="1"/>
</dbReference>
<organism evidence="7 8">
    <name type="scientific">Vitis vinifera</name>
    <name type="common">Grape</name>
    <dbReference type="NCBI Taxonomy" id="29760"/>
    <lineage>
        <taxon>Eukaryota</taxon>
        <taxon>Viridiplantae</taxon>
        <taxon>Streptophyta</taxon>
        <taxon>Embryophyta</taxon>
        <taxon>Tracheophyta</taxon>
        <taxon>Spermatophyta</taxon>
        <taxon>Magnoliopsida</taxon>
        <taxon>eudicotyledons</taxon>
        <taxon>Gunneridae</taxon>
        <taxon>Pentapetalae</taxon>
        <taxon>rosids</taxon>
        <taxon>Vitales</taxon>
        <taxon>Vitaceae</taxon>
        <taxon>Viteae</taxon>
        <taxon>Vitis</taxon>
    </lineage>
</organism>
<dbReference type="InterPro" id="IPR000477">
    <property type="entry name" value="RT_dom"/>
</dbReference>
<evidence type="ECO:0000259" key="6">
    <source>
        <dbReference type="PROSITE" id="PS50878"/>
    </source>
</evidence>
<reference evidence="7 8" key="1">
    <citation type="journal article" date="2018" name="PLoS Genet.">
        <title>Population sequencing reveals clonal diversity and ancestral inbreeding in the grapevine cultivar Chardonnay.</title>
        <authorList>
            <person name="Roach M.J."/>
            <person name="Johnson D.L."/>
            <person name="Bohlmann J."/>
            <person name="van Vuuren H.J."/>
            <person name="Jones S.J."/>
            <person name="Pretorius I.S."/>
            <person name="Schmidt S.A."/>
            <person name="Borneman A.R."/>
        </authorList>
    </citation>
    <scope>NUCLEOTIDE SEQUENCE [LARGE SCALE GENOMIC DNA]</scope>
    <source>
        <strain evidence="8">cv. Chardonnay</strain>
        <tissue evidence="7">Leaf</tissue>
    </source>
</reference>
<keyword evidence="4" id="KW-0175">Coiled coil</keyword>
<dbReference type="EMBL" id="QGNW01000845">
    <property type="protein sequence ID" value="RVW60908.1"/>
    <property type="molecule type" value="Genomic_DNA"/>
</dbReference>
<dbReference type="Pfam" id="PF20297">
    <property type="entry name" value="MSSS"/>
    <property type="match status" value="1"/>
</dbReference>
<gene>
    <name evidence="7" type="primary">mutS2_2</name>
    <name evidence="7" type="ORF">CK203_049308</name>
</gene>
<dbReference type="Gene3D" id="3.40.50.300">
    <property type="entry name" value="P-loop containing nucleotide triphosphate hydrolases"/>
    <property type="match status" value="1"/>
</dbReference>
<dbReference type="SMART" id="SM00534">
    <property type="entry name" value="MUTSac"/>
    <property type="match status" value="1"/>
</dbReference>
<dbReference type="GO" id="GO:0030983">
    <property type="term" value="F:mismatched DNA binding"/>
    <property type="evidence" value="ECO:0007669"/>
    <property type="project" value="InterPro"/>
</dbReference>
<dbReference type="PANTHER" id="PTHR48466:SF2">
    <property type="entry name" value="OS10G0509000 PROTEIN"/>
    <property type="match status" value="1"/>
</dbReference>
<keyword evidence="7" id="KW-0540">Nuclease</keyword>
<feature type="compositionally biased region" description="Polar residues" evidence="5">
    <location>
        <begin position="884"/>
        <end position="893"/>
    </location>
</feature>
<feature type="domain" description="Reverse transcriptase" evidence="6">
    <location>
        <begin position="4"/>
        <end position="231"/>
    </location>
</feature>
<dbReference type="InterPro" id="IPR000432">
    <property type="entry name" value="DNA_mismatch_repair_MutS_C"/>
</dbReference>
<evidence type="ECO:0000313" key="7">
    <source>
        <dbReference type="EMBL" id="RVW60908.1"/>
    </source>
</evidence>
<dbReference type="Pfam" id="PF00488">
    <property type="entry name" value="MutS_V"/>
    <property type="match status" value="1"/>
</dbReference>
<keyword evidence="7" id="KW-0378">Hydrolase</keyword>
<dbReference type="InterPro" id="IPR027417">
    <property type="entry name" value="P-loop_NTPase"/>
</dbReference>
<keyword evidence="7" id="KW-0255">Endonuclease</keyword>
<dbReference type="PROSITE" id="PS00486">
    <property type="entry name" value="DNA_MISMATCH_REPAIR_2"/>
    <property type="match status" value="1"/>
</dbReference>
<evidence type="ECO:0000256" key="4">
    <source>
        <dbReference type="SAM" id="Coils"/>
    </source>
</evidence>
<comment type="caution">
    <text evidence="7">The sequence shown here is derived from an EMBL/GenBank/DDBJ whole genome shotgun (WGS) entry which is preliminary data.</text>
</comment>
<keyword evidence="2" id="KW-0067">ATP-binding</keyword>
<dbReference type="GO" id="GO:0005524">
    <property type="term" value="F:ATP binding"/>
    <property type="evidence" value="ECO:0007669"/>
    <property type="project" value="UniProtKB-KW"/>
</dbReference>
<dbReference type="GO" id="GO:0004519">
    <property type="term" value="F:endonuclease activity"/>
    <property type="evidence" value="ECO:0007669"/>
    <property type="project" value="UniProtKB-KW"/>
</dbReference>
<feature type="compositionally biased region" description="Polar residues" evidence="5">
    <location>
        <begin position="866"/>
        <end position="877"/>
    </location>
</feature>
<evidence type="ECO:0000256" key="2">
    <source>
        <dbReference type="ARBA" id="ARBA00022840"/>
    </source>
</evidence>
<keyword evidence="1" id="KW-0547">Nucleotide-binding</keyword>
<feature type="region of interest" description="Disordered" evidence="5">
    <location>
        <begin position="864"/>
        <end position="927"/>
    </location>
</feature>
<dbReference type="InterPro" id="IPR045076">
    <property type="entry name" value="MutS"/>
</dbReference>
<dbReference type="Pfam" id="PF00078">
    <property type="entry name" value="RVT_1"/>
    <property type="match status" value="1"/>
</dbReference>
<dbReference type="PROSITE" id="PS50878">
    <property type="entry name" value="RT_POL"/>
    <property type="match status" value="1"/>
</dbReference>
<dbReference type="SUPFAM" id="SSF52540">
    <property type="entry name" value="P-loop containing nucleoside triphosphate hydrolases"/>
    <property type="match status" value="1"/>
</dbReference>
<name>A0A438FLL7_VITVI</name>
<dbReference type="GO" id="GO:0006298">
    <property type="term" value="P:mismatch repair"/>
    <property type="evidence" value="ECO:0007669"/>
    <property type="project" value="InterPro"/>
</dbReference>
<dbReference type="Proteomes" id="UP000288805">
    <property type="component" value="Unassembled WGS sequence"/>
</dbReference>
<dbReference type="CDD" id="cd01650">
    <property type="entry name" value="RT_nLTR_like"/>
    <property type="match status" value="1"/>
</dbReference>
<evidence type="ECO:0000256" key="3">
    <source>
        <dbReference type="ARBA" id="ARBA00023125"/>
    </source>
</evidence>
<evidence type="ECO:0000313" key="8">
    <source>
        <dbReference type="Proteomes" id="UP000288805"/>
    </source>
</evidence>